<protein>
    <recommendedName>
        <fullName evidence="5">Holin-X, holin superfamily III</fullName>
    </recommendedName>
</protein>
<feature type="transmembrane region" description="Helical" evidence="2">
    <location>
        <begin position="38"/>
        <end position="61"/>
    </location>
</feature>
<keyword evidence="2" id="KW-0472">Membrane</keyword>
<dbReference type="Proteomes" id="UP001597260">
    <property type="component" value="Unassembled WGS sequence"/>
</dbReference>
<reference evidence="4" key="1">
    <citation type="journal article" date="2019" name="Int. J. Syst. Evol. Microbiol.">
        <title>The Global Catalogue of Microorganisms (GCM) 10K type strain sequencing project: providing services to taxonomists for standard genome sequencing and annotation.</title>
        <authorList>
            <consortium name="The Broad Institute Genomics Platform"/>
            <consortium name="The Broad Institute Genome Sequencing Center for Infectious Disease"/>
            <person name="Wu L."/>
            <person name="Ma J."/>
        </authorList>
    </citation>
    <scope>NUCLEOTIDE SEQUENCE [LARGE SCALE GENOMIC DNA]</scope>
    <source>
        <strain evidence="4">JCM 31037</strain>
    </source>
</reference>
<dbReference type="RefSeq" id="WP_377577954.1">
    <property type="nucleotide sequence ID" value="NZ_JBHTMP010000081.1"/>
</dbReference>
<keyword evidence="4" id="KW-1185">Reference proteome</keyword>
<evidence type="ECO:0000313" key="3">
    <source>
        <dbReference type="EMBL" id="MFD1325503.1"/>
    </source>
</evidence>
<evidence type="ECO:0000256" key="1">
    <source>
        <dbReference type="SAM" id="MobiDB-lite"/>
    </source>
</evidence>
<gene>
    <name evidence="3" type="ORF">ACFQ4H_30915</name>
</gene>
<keyword evidence="2" id="KW-1133">Transmembrane helix</keyword>
<evidence type="ECO:0008006" key="5">
    <source>
        <dbReference type="Google" id="ProtNLM"/>
    </source>
</evidence>
<keyword evidence="2" id="KW-0812">Transmembrane</keyword>
<comment type="caution">
    <text evidence="3">The sequence shown here is derived from an EMBL/GenBank/DDBJ whole genome shotgun (WGS) entry which is preliminary data.</text>
</comment>
<name>A0ABW3YLP9_9ACTN</name>
<proteinExistence type="predicted"/>
<evidence type="ECO:0000256" key="2">
    <source>
        <dbReference type="SAM" id="Phobius"/>
    </source>
</evidence>
<accession>A0ABW3YLP9</accession>
<dbReference type="EMBL" id="JBHTMP010000081">
    <property type="protein sequence ID" value="MFD1325503.1"/>
    <property type="molecule type" value="Genomic_DNA"/>
</dbReference>
<organism evidence="3 4">
    <name type="scientific">Micromonospora sonneratiae</name>
    <dbReference type="NCBI Taxonomy" id="1184706"/>
    <lineage>
        <taxon>Bacteria</taxon>
        <taxon>Bacillati</taxon>
        <taxon>Actinomycetota</taxon>
        <taxon>Actinomycetes</taxon>
        <taxon>Micromonosporales</taxon>
        <taxon>Micromonosporaceae</taxon>
        <taxon>Micromonospora</taxon>
    </lineage>
</organism>
<evidence type="ECO:0000313" key="4">
    <source>
        <dbReference type="Proteomes" id="UP001597260"/>
    </source>
</evidence>
<feature type="transmembrane region" description="Helical" evidence="2">
    <location>
        <begin position="67"/>
        <end position="91"/>
    </location>
</feature>
<feature type="region of interest" description="Disordered" evidence="1">
    <location>
        <begin position="1"/>
        <end position="25"/>
    </location>
</feature>
<sequence length="105" mass="10716">MTDHQHPADPEEQSPTPTGPGAAGLLTPTEQARQALRITGAITVGGIVAAVLGFLGMAAVANADFPFVRLVGLLLLFLFVIGFVATIRGVVGVVQALRALAKAAD</sequence>